<gene>
    <name evidence="1" type="ORF">J2W84_004547</name>
</gene>
<sequence>MGNLYSHFRNGTRQVDNVEYWHGATLVNSKKQGDEWGLTLGPYINSQNMIVGDDMFRHEYGHTLQSKLHGPLYISHVGVPNFIGATLDQLGLHSHDNEWSEIQANKMSYKYLMKRDPESLNEKLGGQPWSDEYRLTYVVDWYFAMFPPSYLSLLNF</sequence>
<dbReference type="EMBL" id="JAVDTI010000005">
    <property type="protein sequence ID" value="MDR6807493.1"/>
    <property type="molecule type" value="Genomic_DNA"/>
</dbReference>
<proteinExistence type="predicted"/>
<evidence type="ECO:0000313" key="2">
    <source>
        <dbReference type="Proteomes" id="UP001264980"/>
    </source>
</evidence>
<reference evidence="1 2" key="1">
    <citation type="submission" date="2023-07" db="EMBL/GenBank/DDBJ databases">
        <title>Sorghum-associated microbial communities from plants grown in Nebraska, USA.</title>
        <authorList>
            <person name="Schachtman D."/>
        </authorList>
    </citation>
    <scope>NUCLEOTIDE SEQUENCE [LARGE SCALE GENOMIC DNA]</scope>
    <source>
        <strain evidence="1 2">BE57</strain>
    </source>
</reference>
<evidence type="ECO:0000313" key="1">
    <source>
        <dbReference type="EMBL" id="MDR6807493.1"/>
    </source>
</evidence>
<organism evidence="1 2">
    <name type="scientific">Dyadobacter fermentans</name>
    <dbReference type="NCBI Taxonomy" id="94254"/>
    <lineage>
        <taxon>Bacteria</taxon>
        <taxon>Pseudomonadati</taxon>
        <taxon>Bacteroidota</taxon>
        <taxon>Cytophagia</taxon>
        <taxon>Cytophagales</taxon>
        <taxon>Spirosomataceae</taxon>
        <taxon>Dyadobacter</taxon>
    </lineage>
</organism>
<dbReference type="Proteomes" id="UP001264980">
    <property type="component" value="Unassembled WGS sequence"/>
</dbReference>
<protein>
    <submittedName>
        <fullName evidence="1">Uncharacterized protein</fullName>
    </submittedName>
</protein>
<name>A0ABU1R272_9BACT</name>
<accession>A0ABU1R272</accession>
<keyword evidence="2" id="KW-1185">Reference proteome</keyword>
<comment type="caution">
    <text evidence="1">The sequence shown here is derived from an EMBL/GenBank/DDBJ whole genome shotgun (WGS) entry which is preliminary data.</text>
</comment>